<dbReference type="SMART" id="SM00320">
    <property type="entry name" value="WD40"/>
    <property type="match status" value="2"/>
</dbReference>
<keyword evidence="2" id="KW-0677">Repeat</keyword>
<evidence type="ECO:0000256" key="2">
    <source>
        <dbReference type="ARBA" id="ARBA00022737"/>
    </source>
</evidence>
<evidence type="ECO:0008006" key="7">
    <source>
        <dbReference type="Google" id="ProtNLM"/>
    </source>
</evidence>
<name>A0A7J6Q7M1_PEROL</name>
<dbReference type="InterPro" id="IPR036322">
    <property type="entry name" value="WD40_repeat_dom_sf"/>
</dbReference>
<reference evidence="5 6" key="1">
    <citation type="submission" date="2020-04" db="EMBL/GenBank/DDBJ databases">
        <title>Perkinsus olseni comparative genomics.</title>
        <authorList>
            <person name="Bogema D.R."/>
        </authorList>
    </citation>
    <scope>NUCLEOTIDE SEQUENCE [LARGE SCALE GENOMIC DNA]</scope>
    <source>
        <strain evidence="5 6">ATCC PRA-207</strain>
    </source>
</reference>
<dbReference type="SUPFAM" id="SSF50978">
    <property type="entry name" value="WD40 repeat-like"/>
    <property type="match status" value="1"/>
</dbReference>
<sequence length="1378" mass="151490">MWTVHMSLPNDLLDHRQAAGDRSHAGPPQSNRRRIVTRYDLIDVLEEFDMHRLEAISKTRNSGRDLTFWCKAFEEILEPPIAHELAQLKLAVADLLADIFLSEKESNKIEFNHERTEDGGEGFELDWKTFTEYLLGRAKESDRARDGRENLRMRGLSIPKCPATAVPISIDHCRHYGRILSFHSLPLRPAKSGPYANVDFIVSAEEGATSIRVWTSRRKDTAIEWVADLLLPRPGLRATHTASDGMEGRQSATFVTALLTDGNIGIWDLEGLYKNLSSDQQLRSRMWRFPCREVISMSRLEGDVASTCEGLWYSQLLESFVVAHAQTHSLRAFKLTPSRKSGSRAPLSEDYTRPVTDPASSTVHITLGICMLGCHDARVTAITDISHSTSSSSLDLSDSRLMASVAADATVGVWDLRTGYQVHRFTIPNYGGPRPQLRSIAYGAAVDRLVIAGSSCLVYVVQPVPPPGSASLGQSVIRRLVGHKTPLTSVATPPGASSCAISCDEWGELRIWNLRKLECVQVIKSATSGLKCCGAEKMSFRGGTAEGAARLLFCSTKFGRVDLVNSKRPTGASRRPVAVVISLLRSTITVAEPSKVRVHSLSNAELITEIIAREIGEPTEVVDDRTISTISLTEDHGELMVGFSDGSLAVQLMSMNGRHPQPAEAHSNLPVTDIRHSAARGMIISLSSQDGVCLVHADRPGRKHMNRQAWFLPLIRRVEPPCAIPQSERRINYAFNTLKGLLASVVSGEEGRVSLWSVDGTTGLTSTISTQGVLTNDRRVMVEALAFLEPFLVLIVLTREHLEVPDPTADDNTVIHDAQAGKVMMTIARFRLKVYVGCNVTPHWTPIIDRADKKVEHHFDIPLTEIDPPIRGSSSTVKLLMRMNDTSGCLHENTVCSDLLFKCGYTTRKLIENIFEARGREPLRAMCEVATKLTSGVSNKDGGPVQRDARKAKPTAHWNQTTAVTDRVDVSGLVVAEIADRKVMTFEFHLEGDRSVLEGKSAKPARHRPSFSPIGRSVTVSCAAVSEFSLSASSADDGPVTSTVLQASTDPELVTLLVATRHGFDLLRLSDGAVIRRHIEPFGEVPASRSAWPSAPFPFDAPIVARLINSVASNDSEGCVEEENHDGRRRLEAAFCHATLSAEPAVEDSLPSRNTLEMTARTARMSDASHARAATAEKLTPRTLQNTTFLDYFTWSPTMPPWGHLTPSANDEVQGGTKSHLDQIGVAIDKTIEDFAWKRRRRGRTYLHELVIIRASRSESFGPRPVMTPSPLRYMSMTATELTTACARGELFSAAGSRPSHETRAGARRLKNILSPKLAVLTASRVLAVAATDMSDEGVNTSTEDDFEALYRTCLSRQSEYSRSKHRRTPKSLPPIVK</sequence>
<dbReference type="InterPro" id="IPR015943">
    <property type="entry name" value="WD40/YVTN_repeat-like_dom_sf"/>
</dbReference>
<evidence type="ECO:0000256" key="3">
    <source>
        <dbReference type="PROSITE-ProRule" id="PRU00221"/>
    </source>
</evidence>
<protein>
    <recommendedName>
        <fullName evidence="7">WD repeat domain 90</fullName>
    </recommendedName>
</protein>
<keyword evidence="1 3" id="KW-0853">WD repeat</keyword>
<feature type="repeat" description="WD" evidence="3">
    <location>
        <begin position="384"/>
        <end position="424"/>
    </location>
</feature>
<dbReference type="PROSITE" id="PS00678">
    <property type="entry name" value="WD_REPEATS_1"/>
    <property type="match status" value="1"/>
</dbReference>
<evidence type="ECO:0000313" key="5">
    <source>
        <dbReference type="EMBL" id="KAF4703570.1"/>
    </source>
</evidence>
<organism evidence="5 6">
    <name type="scientific">Perkinsus olseni</name>
    <name type="common">Perkinsus atlanticus</name>
    <dbReference type="NCBI Taxonomy" id="32597"/>
    <lineage>
        <taxon>Eukaryota</taxon>
        <taxon>Sar</taxon>
        <taxon>Alveolata</taxon>
        <taxon>Perkinsozoa</taxon>
        <taxon>Perkinsea</taxon>
        <taxon>Perkinsida</taxon>
        <taxon>Perkinsidae</taxon>
        <taxon>Perkinsus</taxon>
    </lineage>
</organism>
<comment type="caution">
    <text evidence="5">The sequence shown here is derived from an EMBL/GenBank/DDBJ whole genome shotgun (WGS) entry which is preliminary data.</text>
</comment>
<dbReference type="EMBL" id="JABANO010035395">
    <property type="protein sequence ID" value="KAF4703570.1"/>
    <property type="molecule type" value="Genomic_DNA"/>
</dbReference>
<evidence type="ECO:0000313" key="6">
    <source>
        <dbReference type="Proteomes" id="UP000553632"/>
    </source>
</evidence>
<dbReference type="PANTHER" id="PTHR19857">
    <property type="entry name" value="MITOCHONDRIAL DIVISION PROTEIN 1-RELATED"/>
    <property type="match status" value="1"/>
</dbReference>
<dbReference type="InterPro" id="IPR019775">
    <property type="entry name" value="WD40_repeat_CS"/>
</dbReference>
<dbReference type="InterPro" id="IPR001680">
    <property type="entry name" value="WD40_rpt"/>
</dbReference>
<evidence type="ECO:0000256" key="1">
    <source>
        <dbReference type="ARBA" id="ARBA00022574"/>
    </source>
</evidence>
<evidence type="ECO:0000256" key="4">
    <source>
        <dbReference type="SAM" id="MobiDB-lite"/>
    </source>
</evidence>
<dbReference type="PROSITE" id="PS50082">
    <property type="entry name" value="WD_REPEATS_2"/>
    <property type="match status" value="1"/>
</dbReference>
<keyword evidence="6" id="KW-1185">Reference proteome</keyword>
<dbReference type="Proteomes" id="UP000553632">
    <property type="component" value="Unassembled WGS sequence"/>
</dbReference>
<proteinExistence type="predicted"/>
<gene>
    <name evidence="5" type="ORF">FOZ63_028886</name>
</gene>
<dbReference type="Gene3D" id="2.130.10.10">
    <property type="entry name" value="YVTN repeat-like/Quinoprotein amine dehydrogenase"/>
    <property type="match status" value="1"/>
</dbReference>
<dbReference type="InterPro" id="IPR051179">
    <property type="entry name" value="WD_repeat_multifunction"/>
</dbReference>
<feature type="region of interest" description="Disordered" evidence="4">
    <location>
        <begin position="937"/>
        <end position="957"/>
    </location>
</feature>
<accession>A0A7J6Q7M1</accession>
<feature type="region of interest" description="Disordered" evidence="4">
    <location>
        <begin position="1359"/>
        <end position="1378"/>
    </location>
</feature>